<evidence type="ECO:0000313" key="1">
    <source>
        <dbReference type="EMBL" id="APW98484.1"/>
    </source>
</evidence>
<protein>
    <submittedName>
        <fullName evidence="2">Uncharacterized protein</fullName>
    </submittedName>
</protein>
<dbReference type="KEGG" id="hlc:CHINAEXTREME12170"/>
<dbReference type="EMBL" id="AOLZ01000037">
    <property type="protein sequence ID" value="EMA33263.1"/>
    <property type="molecule type" value="Genomic_DNA"/>
</dbReference>
<dbReference type="GeneID" id="30921892"/>
<dbReference type="STRING" id="358396.CHINAEXTREME_12170"/>
<gene>
    <name evidence="2" type="ORF">C445_09463</name>
    <name evidence="1" type="ORF">CHINAEXTREME_12170</name>
</gene>
<reference evidence="1 4" key="1">
    <citation type="journal article" date="2011" name="J. Bacteriol.">
        <title>Genome sequence of Halobiforma lacisalsi AJ5, an extremely halophilic archaeon which harbors a bop gene.</title>
        <authorList>
            <person name="Jiang X."/>
            <person name="Wang S."/>
            <person name="Cheng H."/>
            <person name="Huo Y."/>
            <person name="Zhang X."/>
            <person name="Zhu X."/>
            <person name="Han X."/>
            <person name="Ni P."/>
            <person name="Wu M."/>
        </authorList>
    </citation>
    <scope>NUCLEOTIDE SEQUENCE [LARGE SCALE GENOMIC DNA]</scope>
    <source>
        <strain evidence="1 4">AJ5</strain>
    </source>
</reference>
<dbReference type="Proteomes" id="UP000011555">
    <property type="component" value="Unassembled WGS sequence"/>
</dbReference>
<accession>M0LJM1</accession>
<evidence type="ECO:0000313" key="2">
    <source>
        <dbReference type="EMBL" id="EMA33263.1"/>
    </source>
</evidence>
<proteinExistence type="predicted"/>
<name>M0LJM1_NATLA</name>
<reference evidence="1" key="3">
    <citation type="submission" date="2017-01" db="EMBL/GenBank/DDBJ databases">
        <authorList>
            <person name="Mah S.A."/>
            <person name="Swanson W.J."/>
            <person name="Moy G.W."/>
            <person name="Vacquier V.D."/>
        </authorList>
    </citation>
    <scope>NUCLEOTIDE SEQUENCE</scope>
    <source>
        <strain evidence="1">AJ5</strain>
    </source>
</reference>
<dbReference type="RefSeq" id="WP_007141612.1">
    <property type="nucleotide sequence ID" value="NZ_AOLZ01000037.1"/>
</dbReference>
<dbReference type="AlphaFoldDB" id="M0LJM1"/>
<dbReference type="EMBL" id="CP019285">
    <property type="protein sequence ID" value="APW98484.1"/>
    <property type="molecule type" value="Genomic_DNA"/>
</dbReference>
<dbReference type="Proteomes" id="UP000186547">
    <property type="component" value="Chromosome"/>
</dbReference>
<organism evidence="2 3">
    <name type="scientific">Natronobacterium lacisalsi AJ5</name>
    <dbReference type="NCBI Taxonomy" id="358396"/>
    <lineage>
        <taxon>Archaea</taxon>
        <taxon>Methanobacteriati</taxon>
        <taxon>Methanobacteriota</taxon>
        <taxon>Stenosarchaea group</taxon>
        <taxon>Halobacteria</taxon>
        <taxon>Halobacteriales</taxon>
        <taxon>Natrialbaceae</taxon>
        <taxon>Natronobacterium</taxon>
    </lineage>
</organism>
<keyword evidence="3" id="KW-1185">Reference proteome</keyword>
<sequence>MTGTEIDGCADSSRVALGAGGRTDADRLARDLEYETDEHARIEADVDLLRSGLVPTLKRTIQVKLVEKLPIRVP</sequence>
<evidence type="ECO:0000313" key="4">
    <source>
        <dbReference type="Proteomes" id="UP000186547"/>
    </source>
</evidence>
<reference evidence="2 3" key="2">
    <citation type="journal article" date="2014" name="PLoS Genet.">
        <title>Phylogenetically driven sequencing of extremely halophilic archaea reveals strategies for static and dynamic osmo-response.</title>
        <authorList>
            <person name="Becker E.A."/>
            <person name="Seitzer P.M."/>
            <person name="Tritt A."/>
            <person name="Larsen D."/>
            <person name="Krusor M."/>
            <person name="Yao A.I."/>
            <person name="Wu D."/>
            <person name="Madern D."/>
            <person name="Eisen J.A."/>
            <person name="Darling A.E."/>
            <person name="Facciotti M.T."/>
        </authorList>
    </citation>
    <scope>NUCLEOTIDE SEQUENCE [LARGE SCALE GENOMIC DNA]</scope>
    <source>
        <strain evidence="2 3">AJ5</strain>
    </source>
</reference>
<evidence type="ECO:0000313" key="3">
    <source>
        <dbReference type="Proteomes" id="UP000011555"/>
    </source>
</evidence>